<gene>
    <name evidence="1" type="ORF">BACDOR_01710</name>
</gene>
<dbReference type="Proteomes" id="UP000004849">
    <property type="component" value="Unassembled WGS sequence"/>
</dbReference>
<evidence type="ECO:0000313" key="1">
    <source>
        <dbReference type="EMBL" id="EEB25663.1"/>
    </source>
</evidence>
<accession>B6VX17</accession>
<organism evidence="1 2">
    <name type="scientific">Phocaeicola dorei DSM 17855</name>
    <dbReference type="NCBI Taxonomy" id="483217"/>
    <lineage>
        <taxon>Bacteria</taxon>
        <taxon>Pseudomonadati</taxon>
        <taxon>Bacteroidota</taxon>
        <taxon>Bacteroidia</taxon>
        <taxon>Bacteroidales</taxon>
        <taxon>Bacteroidaceae</taxon>
        <taxon>Phocaeicola</taxon>
    </lineage>
</organism>
<dbReference type="HOGENOM" id="CLU_3196021_0_0_10"/>
<dbReference type="AlphaFoldDB" id="B6VX17"/>
<reference evidence="1 2" key="1">
    <citation type="submission" date="2008-10" db="EMBL/GenBank/DDBJ databases">
        <title>Draft genome sequence of Bacteroides dorei (DSM 17855).</title>
        <authorList>
            <person name="Sudarsanam P."/>
            <person name="Ley R."/>
            <person name="Guruge J."/>
            <person name="Turnbaugh P.J."/>
            <person name="Mahowald M."/>
            <person name="Liep D."/>
            <person name="Gordon J."/>
        </authorList>
    </citation>
    <scope>NUCLEOTIDE SEQUENCE [LARGE SCALE GENOMIC DNA]</scope>
    <source>
        <strain evidence="1 2">DSM 17855</strain>
    </source>
</reference>
<proteinExistence type="predicted"/>
<protein>
    <submittedName>
        <fullName evidence="1">Uncharacterized protein</fullName>
    </submittedName>
</protein>
<name>B6VX17_9BACT</name>
<evidence type="ECO:0000313" key="2">
    <source>
        <dbReference type="Proteomes" id="UP000004849"/>
    </source>
</evidence>
<dbReference type="EMBL" id="ABWZ01000034">
    <property type="protein sequence ID" value="EEB25663.1"/>
    <property type="molecule type" value="Genomic_DNA"/>
</dbReference>
<sequence length="45" mass="5476">MIRIHLYFHFPVSRPEGEKRRKVIKKILKQQKRGPKYDLKVSGIR</sequence>
<reference evidence="1 2" key="2">
    <citation type="submission" date="2008-10" db="EMBL/GenBank/DDBJ databases">
        <authorList>
            <person name="Fulton L."/>
            <person name="Clifton S."/>
            <person name="Fulton B."/>
            <person name="Xu J."/>
            <person name="Minx P."/>
            <person name="Pepin K.H."/>
            <person name="Johnson M."/>
            <person name="Thiruvilangam P."/>
            <person name="Bhonagiri V."/>
            <person name="Nash W.E."/>
            <person name="Mardis E.R."/>
            <person name="Wilson R.K."/>
        </authorList>
    </citation>
    <scope>NUCLEOTIDE SEQUENCE [LARGE SCALE GENOMIC DNA]</scope>
    <source>
        <strain evidence="1 2">DSM 17855</strain>
    </source>
</reference>